<dbReference type="AlphaFoldDB" id="A0A8K0JJV0"/>
<organism evidence="2 3">
    <name type="scientific">Filobasidium floriforme</name>
    <dbReference type="NCBI Taxonomy" id="5210"/>
    <lineage>
        <taxon>Eukaryota</taxon>
        <taxon>Fungi</taxon>
        <taxon>Dikarya</taxon>
        <taxon>Basidiomycota</taxon>
        <taxon>Agaricomycotina</taxon>
        <taxon>Tremellomycetes</taxon>
        <taxon>Filobasidiales</taxon>
        <taxon>Filobasidiaceae</taxon>
        <taxon>Filobasidium</taxon>
    </lineage>
</organism>
<gene>
    <name evidence="2" type="ORF">FFLO_05006</name>
</gene>
<accession>A0A8K0JJV0</accession>
<comment type="caution">
    <text evidence="2">The sequence shown here is derived from an EMBL/GenBank/DDBJ whole genome shotgun (WGS) entry which is preliminary data.</text>
</comment>
<feature type="compositionally biased region" description="Polar residues" evidence="1">
    <location>
        <begin position="249"/>
        <end position="264"/>
    </location>
</feature>
<feature type="region of interest" description="Disordered" evidence="1">
    <location>
        <begin position="224"/>
        <end position="290"/>
    </location>
</feature>
<feature type="region of interest" description="Disordered" evidence="1">
    <location>
        <begin position="402"/>
        <end position="421"/>
    </location>
</feature>
<feature type="compositionally biased region" description="Basic and acidic residues" evidence="1">
    <location>
        <begin position="104"/>
        <end position="155"/>
    </location>
</feature>
<evidence type="ECO:0000313" key="3">
    <source>
        <dbReference type="Proteomes" id="UP000812966"/>
    </source>
</evidence>
<keyword evidence="3" id="KW-1185">Reference proteome</keyword>
<feature type="compositionally biased region" description="Low complexity" evidence="1">
    <location>
        <begin position="232"/>
        <end position="248"/>
    </location>
</feature>
<dbReference type="Proteomes" id="UP000812966">
    <property type="component" value="Unassembled WGS sequence"/>
</dbReference>
<dbReference type="PANTHER" id="PTHR23159:SF31">
    <property type="entry name" value="CENTROSOME-ASSOCIATED PROTEIN CEP250 ISOFORM X1"/>
    <property type="match status" value="1"/>
</dbReference>
<protein>
    <submittedName>
        <fullName evidence="2">Uncharacterized protein</fullName>
    </submittedName>
</protein>
<name>A0A8K0JJV0_9TREE</name>
<feature type="compositionally biased region" description="Pro residues" evidence="1">
    <location>
        <begin position="404"/>
        <end position="419"/>
    </location>
</feature>
<reference evidence="2" key="1">
    <citation type="submission" date="2020-04" db="EMBL/GenBank/DDBJ databases">
        <title>Analysis of mating type loci in Filobasidium floriforme.</title>
        <authorList>
            <person name="Nowrousian M."/>
        </authorList>
    </citation>
    <scope>NUCLEOTIDE SEQUENCE</scope>
    <source>
        <strain evidence="2">CBS 6242</strain>
    </source>
</reference>
<feature type="compositionally biased region" description="Basic and acidic residues" evidence="1">
    <location>
        <begin position="570"/>
        <end position="586"/>
    </location>
</feature>
<feature type="compositionally biased region" description="Acidic residues" evidence="1">
    <location>
        <begin position="587"/>
        <end position="600"/>
    </location>
</feature>
<dbReference type="EMBL" id="JABELV010000117">
    <property type="protein sequence ID" value="KAG7530465.1"/>
    <property type="molecule type" value="Genomic_DNA"/>
</dbReference>
<dbReference type="PANTHER" id="PTHR23159">
    <property type="entry name" value="CENTROSOMAL PROTEIN 2"/>
    <property type="match status" value="1"/>
</dbReference>
<feature type="region of interest" description="Disordered" evidence="1">
    <location>
        <begin position="104"/>
        <end position="156"/>
    </location>
</feature>
<feature type="region of interest" description="Disordered" evidence="1">
    <location>
        <begin position="570"/>
        <end position="600"/>
    </location>
</feature>
<evidence type="ECO:0000313" key="2">
    <source>
        <dbReference type="EMBL" id="KAG7530465.1"/>
    </source>
</evidence>
<evidence type="ECO:0000256" key="1">
    <source>
        <dbReference type="SAM" id="MobiDB-lite"/>
    </source>
</evidence>
<proteinExistence type="predicted"/>
<sequence>MPGTDNLVVHVHSLIIATLFPSTDRTIPAVNNPNNASRHNTALQMCSAPSSSGPFPVNAATTSPIYTDHTCAHCSQSAVEIILLKRAERNLQDRLKSMEADLTRHKKQMEQDEEKIKKLEKEAVTNRTERGKQEKRNKDLEKTAATHKTEREEQVRQIQKLQKEATAYRTEREEQAKRIQGLESEAAAYKAEKESQIALLQAKIDLADRDKTIALQQLRLELSRPAQDSTRPESTTSASASPSWTTSACDLTSAAQPSPHQNGPRQLPHRYGPRPQPYRSGPRSHPHRFGPVKAKETVLANKDNAHKLELAAKEKDITAKNQEITAKETALANKDKAHKLELESMNNALESMKNANKVELLELRLELSTKDKRISVHDLQLRLRDNHIQMLKTELAKAHVDRPLPAPVPAPPPAAPAAPAPASIDESIAQDYAQDYEDYVHGAVQVQHLADVAQDEPSDLPRPEELISRLLDAAQARSLHGSTPATDRFFFETLAACIKDRDLIGSCRRAGRTRPLLGSAKQYTRLGSNTVDAILGIGVRTLEDWQPAGDGAVPAFVRLARLVISAENEIERQKREMEEEQRRAEAEQEEEEEEEEEMIE</sequence>